<dbReference type="EMBL" id="JAZDUA010000200">
    <property type="protein sequence ID" value="KAK7864531.1"/>
    <property type="molecule type" value="Genomic_DNA"/>
</dbReference>
<reference evidence="1 2" key="1">
    <citation type="submission" date="2024-03" db="EMBL/GenBank/DDBJ databases">
        <title>The genome assembly and annotation of the cricket Gryllus longicercus Weissman &amp; Gray.</title>
        <authorList>
            <person name="Szrajer S."/>
            <person name="Gray D."/>
            <person name="Ylla G."/>
        </authorList>
    </citation>
    <scope>NUCLEOTIDE SEQUENCE [LARGE SCALE GENOMIC DNA]</scope>
    <source>
        <strain evidence="1">DAG 2021-001</strain>
        <tissue evidence="1">Whole body minus gut</tissue>
    </source>
</reference>
<evidence type="ECO:0000313" key="2">
    <source>
        <dbReference type="Proteomes" id="UP001378592"/>
    </source>
</evidence>
<gene>
    <name evidence="1" type="ORF">R5R35_007308</name>
</gene>
<dbReference type="Pfam" id="PF04801">
    <property type="entry name" value="RPC5"/>
    <property type="match status" value="1"/>
</dbReference>
<dbReference type="AlphaFoldDB" id="A0AAN9VJW6"/>
<organism evidence="1 2">
    <name type="scientific">Gryllus longicercus</name>
    <dbReference type="NCBI Taxonomy" id="2509291"/>
    <lineage>
        <taxon>Eukaryota</taxon>
        <taxon>Metazoa</taxon>
        <taxon>Ecdysozoa</taxon>
        <taxon>Arthropoda</taxon>
        <taxon>Hexapoda</taxon>
        <taxon>Insecta</taxon>
        <taxon>Pterygota</taxon>
        <taxon>Neoptera</taxon>
        <taxon>Polyneoptera</taxon>
        <taxon>Orthoptera</taxon>
        <taxon>Ensifera</taxon>
        <taxon>Gryllidea</taxon>
        <taxon>Grylloidea</taxon>
        <taxon>Gryllidae</taxon>
        <taxon>Gryllinae</taxon>
        <taxon>Gryllus</taxon>
    </lineage>
</organism>
<evidence type="ECO:0008006" key="3">
    <source>
        <dbReference type="Google" id="ProtNLM"/>
    </source>
</evidence>
<comment type="caution">
    <text evidence="1">The sequence shown here is derived from an EMBL/GenBank/DDBJ whole genome shotgun (WGS) entry which is preliminary data.</text>
</comment>
<evidence type="ECO:0000313" key="1">
    <source>
        <dbReference type="EMBL" id="KAK7864531.1"/>
    </source>
</evidence>
<dbReference type="PANTHER" id="PTHR12069:SF0">
    <property type="entry name" value="DNA-DIRECTED RNA POLYMERASE III SUBUNIT RPC5"/>
    <property type="match status" value="1"/>
</dbReference>
<name>A0AAN9VJW6_9ORTH</name>
<dbReference type="Proteomes" id="UP001378592">
    <property type="component" value="Unassembled WGS sequence"/>
</dbReference>
<dbReference type="PANTHER" id="PTHR12069">
    <property type="entry name" value="DNA-DIRECTED RNA POLYMERASES III 80 KDA POLYPEPTIDE RNA POLYMERASE III SUBUNIT 5"/>
    <property type="match status" value="1"/>
</dbReference>
<protein>
    <recommendedName>
        <fullName evidence="3">DNA-directed RNA polymerase III subunit RPC5</fullName>
    </recommendedName>
</protein>
<keyword evidence="2" id="KW-1185">Reference proteome</keyword>
<dbReference type="InterPro" id="IPR006886">
    <property type="entry name" value="RNA_pol_III_Rpc5"/>
</dbReference>
<proteinExistence type="predicted"/>
<sequence>MSDSDDDPIVSQIPVYLSQEMKNQLYLFQYPSKPRNSTGEPPQIQKCMIKPQNKQVKMELAVNPNSNYDYGKGEYMALNVDGPSSSKDGKIFKSGLLDKTVLESTCPVPDAGRYAIGVLHAGELHLNPLYTCVEMRNYLPFLDTGDKRAKEAAKSREDGEVEEEELKQITVKFARQESERVKRARERSFNYLSKKSAEEPWYSTEFHPYRSEKSECLQARLFCPAPEEKPMQLSLDGEQYRELLAPPEALDDAVYGTLETTMRRLRSRPLVDRVRHLLRSAEVLGFDELMELLEGDEKPMEVVRTLQQVGVLVQGNWVIKSEELYPAEGSYPPGITADALCQARDYMLLQFTRKLCLPMTELQNGARITPSILREIVERLAIMLPLKGWEFKLPSDETFGVRFPEVSQRQQMMWEARMKNM</sequence>
<dbReference type="GO" id="GO:0005666">
    <property type="term" value="C:RNA polymerase III complex"/>
    <property type="evidence" value="ECO:0007669"/>
    <property type="project" value="TreeGrafter"/>
</dbReference>
<accession>A0AAN9VJW6</accession>
<dbReference type="GO" id="GO:0042797">
    <property type="term" value="P:tRNA transcription by RNA polymerase III"/>
    <property type="evidence" value="ECO:0007669"/>
    <property type="project" value="TreeGrafter"/>
</dbReference>